<organism evidence="2 3">
    <name type="scientific">Donghicola mangrovi</name>
    <dbReference type="NCBI Taxonomy" id="2729614"/>
    <lineage>
        <taxon>Bacteria</taxon>
        <taxon>Pseudomonadati</taxon>
        <taxon>Pseudomonadota</taxon>
        <taxon>Alphaproteobacteria</taxon>
        <taxon>Rhodobacterales</taxon>
        <taxon>Roseobacteraceae</taxon>
        <taxon>Donghicola</taxon>
    </lineage>
</organism>
<proteinExistence type="predicted"/>
<dbReference type="InterPro" id="IPR050177">
    <property type="entry name" value="Lipid_A_modif_metabolic_enz"/>
</dbReference>
<dbReference type="Proteomes" id="UP000592216">
    <property type="component" value="Unassembled WGS sequence"/>
</dbReference>
<dbReference type="SUPFAM" id="SSF51735">
    <property type="entry name" value="NAD(P)-binding Rossmann-fold domains"/>
    <property type="match status" value="1"/>
</dbReference>
<accession>A0A850Q057</accession>
<protein>
    <submittedName>
        <fullName evidence="2">NAD-dependent epimerase/dehydratase family protein</fullName>
    </submittedName>
</protein>
<dbReference type="Gene3D" id="3.40.50.720">
    <property type="entry name" value="NAD(P)-binding Rossmann-like Domain"/>
    <property type="match status" value="1"/>
</dbReference>
<evidence type="ECO:0000313" key="3">
    <source>
        <dbReference type="Proteomes" id="UP000592216"/>
    </source>
</evidence>
<comment type="caution">
    <text evidence="2">The sequence shown here is derived from an EMBL/GenBank/DDBJ whole genome shotgun (WGS) entry which is preliminary data.</text>
</comment>
<evidence type="ECO:0000259" key="1">
    <source>
        <dbReference type="Pfam" id="PF01370"/>
    </source>
</evidence>
<dbReference type="Pfam" id="PF01370">
    <property type="entry name" value="Epimerase"/>
    <property type="match status" value="1"/>
</dbReference>
<sequence>MSEHPVIVTGANGQVGRRVLRAWRHEAPDFDYVAVARQAGPDWQAWDAGQPPVVSRARAVVGLWGVCFGTLEETRVNLDLAQAAQDLAAATGADRVIHLSTQSVYGRQCQNAAEDQAPTPANPYGTAKAEMEEMLRGIHAPKPVILRVANVIGADAISRSLAGDAPVVLDRFADGSGPVRSFIGIADLARIIAALVTCPLDQCPDVMNIASPVDLPMDAIMNAAGRAFEWQDAPAGALPSATIATDRLRASGLPQPRATSAEALYRDWQLHAD</sequence>
<dbReference type="InterPro" id="IPR036291">
    <property type="entry name" value="NAD(P)-bd_dom_sf"/>
</dbReference>
<reference evidence="2 3" key="1">
    <citation type="submission" date="2020-04" db="EMBL/GenBank/DDBJ databases">
        <title>Donghicola sp., a member of the Rhodobacteraceae family isolated from mangrove forest in Thailand.</title>
        <authorList>
            <person name="Charoenyingcharoen P."/>
            <person name="Yukphan P."/>
        </authorList>
    </citation>
    <scope>NUCLEOTIDE SEQUENCE [LARGE SCALE GENOMIC DNA]</scope>
    <source>
        <strain evidence="2 3">B5-SW-15</strain>
    </source>
</reference>
<dbReference type="InterPro" id="IPR001509">
    <property type="entry name" value="Epimerase_deHydtase"/>
</dbReference>
<feature type="domain" description="NAD-dependent epimerase/dehydratase" evidence="1">
    <location>
        <begin position="6"/>
        <end position="210"/>
    </location>
</feature>
<dbReference type="AlphaFoldDB" id="A0A850Q057"/>
<dbReference type="RefSeq" id="WP_177156715.1">
    <property type="nucleotide sequence ID" value="NZ_JABCJE010000001.1"/>
</dbReference>
<dbReference type="PANTHER" id="PTHR43245">
    <property type="entry name" value="BIFUNCTIONAL POLYMYXIN RESISTANCE PROTEIN ARNA"/>
    <property type="match status" value="1"/>
</dbReference>
<evidence type="ECO:0000313" key="2">
    <source>
        <dbReference type="EMBL" id="NVO22476.1"/>
    </source>
</evidence>
<gene>
    <name evidence="2" type="ORF">HJ536_03825</name>
</gene>
<dbReference type="EMBL" id="JABCJE010000001">
    <property type="protein sequence ID" value="NVO22476.1"/>
    <property type="molecule type" value="Genomic_DNA"/>
</dbReference>
<name>A0A850Q057_9RHOB</name>